<accession>A0A378UG16</accession>
<keyword evidence="2" id="KW-1185">Reference proteome</keyword>
<dbReference type="Pfam" id="PF06995">
    <property type="entry name" value="Phage_P2_GpU"/>
    <property type="match status" value="1"/>
</dbReference>
<dbReference type="InterPro" id="IPR009734">
    <property type="entry name" value="Myoviridae_GpU"/>
</dbReference>
<protein>
    <submittedName>
        <fullName evidence="1">Putative phage tail assembly protein</fullName>
    </submittedName>
</protein>
<dbReference type="RefSeq" id="WP_115225392.1">
    <property type="nucleotide sequence ID" value="NZ_CP181246.1"/>
</dbReference>
<evidence type="ECO:0000313" key="2">
    <source>
        <dbReference type="Proteomes" id="UP000254651"/>
    </source>
</evidence>
<organism evidence="1 2">
    <name type="scientific">Bergeriella denitrificans</name>
    <name type="common">Neisseria denitrificans</name>
    <dbReference type="NCBI Taxonomy" id="494"/>
    <lineage>
        <taxon>Bacteria</taxon>
        <taxon>Pseudomonadati</taxon>
        <taxon>Pseudomonadota</taxon>
        <taxon>Betaproteobacteria</taxon>
        <taxon>Neisseriales</taxon>
        <taxon>Neisseriaceae</taxon>
        <taxon>Bergeriella</taxon>
    </lineage>
</organism>
<dbReference type="EMBL" id="UGQS01000002">
    <property type="protein sequence ID" value="STZ76110.1"/>
    <property type="molecule type" value="Genomic_DNA"/>
</dbReference>
<dbReference type="Proteomes" id="UP000254651">
    <property type="component" value="Unassembled WGS sequence"/>
</dbReference>
<dbReference type="AlphaFoldDB" id="A0A378UG16"/>
<proteinExistence type="predicted"/>
<sequence>MYAMLGDVRFELLQGFERLEARHEAGFARHDVLAGRPRLQAVGNELTELRIGVKLHWLLGNPDTAYKGLLAALEAQQAVSLVFGSGRFVGWFVIERLSERTLIQDAKGRTAARELDVELTEFVGDPNNPLPAPGIAQSGKNPLLSLLPESVQAQASDIMQAVEQGVQIYREAEDGIRGMQRLAGAVRELKNDPAGALNMLGEALDIGGGVLGRLNNLPQVTSLIGDLSGAAQMAAQASQAASELGGAVASARAAFEGGNPLDWLEGGAGAVERAGGALADGVAAVETLTACLALRRDL</sequence>
<evidence type="ECO:0000313" key="1">
    <source>
        <dbReference type="EMBL" id="STZ76110.1"/>
    </source>
</evidence>
<reference evidence="1 2" key="1">
    <citation type="submission" date="2018-06" db="EMBL/GenBank/DDBJ databases">
        <authorList>
            <consortium name="Pathogen Informatics"/>
            <person name="Doyle S."/>
        </authorList>
    </citation>
    <scope>NUCLEOTIDE SEQUENCE [LARGE SCALE GENOMIC DNA]</scope>
    <source>
        <strain evidence="1 2">NCTC10295</strain>
    </source>
</reference>
<name>A0A378UG16_BERDE</name>
<gene>
    <name evidence="1" type="ORF">NCTC10295_00866</name>
</gene>